<dbReference type="PANTHER" id="PTHR43309:SF3">
    <property type="entry name" value="5-OXOPROLINASE SUBUNIT C"/>
    <property type="match status" value="1"/>
</dbReference>
<protein>
    <submittedName>
        <fullName evidence="7">5-oxoprolinase/urea amidolyase family protein</fullName>
    </submittedName>
</protein>
<reference evidence="8" key="1">
    <citation type="journal article" date="2019" name="Int. J. Syst. Evol. Microbiol.">
        <title>The Global Catalogue of Microorganisms (GCM) 10K type strain sequencing project: providing services to taxonomists for standard genome sequencing and annotation.</title>
        <authorList>
            <consortium name="The Broad Institute Genomics Platform"/>
            <consortium name="The Broad Institute Genome Sequencing Center for Infectious Disease"/>
            <person name="Wu L."/>
            <person name="Ma J."/>
        </authorList>
    </citation>
    <scope>NUCLEOTIDE SEQUENCE [LARGE SCALE GENOMIC DNA]</scope>
    <source>
        <strain evidence="8">JCM 11483</strain>
    </source>
</reference>
<keyword evidence="3" id="KW-0067">ATP-binding</keyword>
<dbReference type="Gene3D" id="3.30.1360.40">
    <property type="match status" value="1"/>
</dbReference>
<dbReference type="RefSeq" id="WP_344721474.1">
    <property type="nucleotide sequence ID" value="NZ_BAAAYG010000010.1"/>
</dbReference>
<gene>
    <name evidence="7" type="ORF">GCM10020260_22900</name>
</gene>
<proteinExistence type="predicted"/>
<keyword evidence="2" id="KW-0378">Hydrolase</keyword>
<dbReference type="InterPro" id="IPR003778">
    <property type="entry name" value="CT_A_B"/>
</dbReference>
<dbReference type="SUPFAM" id="SSF160467">
    <property type="entry name" value="PH0987 N-terminal domain-like"/>
    <property type="match status" value="1"/>
</dbReference>
<dbReference type="SUPFAM" id="SSF50891">
    <property type="entry name" value="Cyclophilin-like"/>
    <property type="match status" value="2"/>
</dbReference>
<name>A0ABP6RLQ7_9MICC</name>
<comment type="caution">
    <text evidence="7">The sequence shown here is derived from an EMBL/GenBank/DDBJ whole genome shotgun (WGS) entry which is preliminary data.</text>
</comment>
<feature type="region of interest" description="Disordered" evidence="4">
    <location>
        <begin position="236"/>
        <end position="264"/>
    </location>
</feature>
<dbReference type="InterPro" id="IPR052708">
    <property type="entry name" value="PxpC"/>
</dbReference>
<dbReference type="NCBIfam" id="TIGR00724">
    <property type="entry name" value="urea_amlyse_rel"/>
    <property type="match status" value="1"/>
</dbReference>
<feature type="domain" description="Carboxyltransferase" evidence="6">
    <location>
        <begin position="286"/>
        <end position="583"/>
    </location>
</feature>
<evidence type="ECO:0000256" key="3">
    <source>
        <dbReference type="ARBA" id="ARBA00022840"/>
    </source>
</evidence>
<dbReference type="EMBL" id="BAAAYG010000010">
    <property type="protein sequence ID" value="GAA3287049.1"/>
    <property type="molecule type" value="Genomic_DNA"/>
</dbReference>
<dbReference type="SMART" id="SM00797">
    <property type="entry name" value="AHS2"/>
    <property type="match status" value="1"/>
</dbReference>
<keyword evidence="8" id="KW-1185">Reference proteome</keyword>
<accession>A0ABP6RLQ7</accession>
<evidence type="ECO:0000256" key="1">
    <source>
        <dbReference type="ARBA" id="ARBA00022741"/>
    </source>
</evidence>
<feature type="region of interest" description="Disordered" evidence="4">
    <location>
        <begin position="486"/>
        <end position="522"/>
    </location>
</feature>
<evidence type="ECO:0000256" key="4">
    <source>
        <dbReference type="SAM" id="MobiDB-lite"/>
    </source>
</evidence>
<dbReference type="Gene3D" id="2.40.100.10">
    <property type="entry name" value="Cyclophilin-like"/>
    <property type="match status" value="2"/>
</dbReference>
<dbReference type="Pfam" id="PF02626">
    <property type="entry name" value="CT_A_B"/>
    <property type="match status" value="1"/>
</dbReference>
<dbReference type="InterPro" id="IPR003833">
    <property type="entry name" value="CT_C_D"/>
</dbReference>
<organism evidence="7 8">
    <name type="scientific">Nesterenkonia halobia</name>
    <dbReference type="NCBI Taxonomy" id="37922"/>
    <lineage>
        <taxon>Bacteria</taxon>
        <taxon>Bacillati</taxon>
        <taxon>Actinomycetota</taxon>
        <taxon>Actinomycetes</taxon>
        <taxon>Micrococcales</taxon>
        <taxon>Micrococcaceae</taxon>
        <taxon>Nesterenkonia</taxon>
    </lineage>
</organism>
<evidence type="ECO:0000256" key="2">
    <source>
        <dbReference type="ARBA" id="ARBA00022801"/>
    </source>
</evidence>
<sequence length="593" mass="61044">MSGPEQPADAPADASAVLEGGHSAAPLGVRAAGDRALLVEYARLEDVLAHHQQLCARPLDGQREAVAAARTILLRFDAPASAAAARQRLAALQVAGFSAAEARVVGLDVVYDGEDLDAVAAAVSMSREALIAWHAGQEWTGAFGGFAPGFTYCTPTDAAQALQVPRRETPRTALPAGSVALAAEFSAVYPRVSPGGWQLIGRTDAAMWDLDRAAAGESPALVRPGDVVRHRPVRELATLRDAPQPPEGDDAAEEPPDAASEQPGLEVLDPGLQTLVQDLGREGLSDLGVSRAGVADEAAMRQANRLVGNAADAAVLETLQGGLRLRAAETVVLAVTGAEVGLQVVSADGAARSPALRAPFALIAGETLTLDAPRRGLRGVVAVRGGLAAEEVLGSVSADTMSGLGPAPLQAGDRLAVADSALAPVGAEEPSTLPAPDADGAITLRVVLGPRDDWFAAEELDRLQRQVWRVSAQADRIGVRLELGESAEDADGTSSDAPRPLRRARDGELPSEGVPRGALQVPPSGTPVLFLNDHPVTGGYPVIAVVLAEDLSAAAQLAPGQHLRLRAVDGPDGPDGADASDHPDHDPTTQDTP</sequence>
<evidence type="ECO:0000259" key="5">
    <source>
        <dbReference type="SMART" id="SM00796"/>
    </source>
</evidence>
<feature type="compositionally biased region" description="Acidic residues" evidence="4">
    <location>
        <begin position="247"/>
        <end position="256"/>
    </location>
</feature>
<dbReference type="SMART" id="SM00796">
    <property type="entry name" value="AHS1"/>
    <property type="match status" value="1"/>
</dbReference>
<feature type="domain" description="Carboxyltransferase" evidence="5">
    <location>
        <begin position="27"/>
        <end position="222"/>
    </location>
</feature>
<dbReference type="InterPro" id="IPR029000">
    <property type="entry name" value="Cyclophilin-like_dom_sf"/>
</dbReference>
<dbReference type="Pfam" id="PF02682">
    <property type="entry name" value="CT_C_D"/>
    <property type="match status" value="1"/>
</dbReference>
<feature type="region of interest" description="Disordered" evidence="4">
    <location>
        <begin position="565"/>
        <end position="593"/>
    </location>
</feature>
<dbReference type="PANTHER" id="PTHR43309">
    <property type="entry name" value="5-OXOPROLINASE SUBUNIT C"/>
    <property type="match status" value="1"/>
</dbReference>
<evidence type="ECO:0000313" key="7">
    <source>
        <dbReference type="EMBL" id="GAA3287049.1"/>
    </source>
</evidence>
<evidence type="ECO:0000313" key="8">
    <source>
        <dbReference type="Proteomes" id="UP001501736"/>
    </source>
</evidence>
<feature type="compositionally biased region" description="Basic and acidic residues" evidence="4">
    <location>
        <begin position="579"/>
        <end position="593"/>
    </location>
</feature>
<evidence type="ECO:0000259" key="6">
    <source>
        <dbReference type="SMART" id="SM00797"/>
    </source>
</evidence>
<keyword evidence="1" id="KW-0547">Nucleotide-binding</keyword>
<dbReference type="Proteomes" id="UP001501736">
    <property type="component" value="Unassembled WGS sequence"/>
</dbReference>